<dbReference type="RefSeq" id="WP_158004045.1">
    <property type="nucleotide sequence ID" value="NZ_AP024145.1"/>
</dbReference>
<reference evidence="1" key="1">
    <citation type="submission" date="2020-11" db="EMBL/GenBank/DDBJ databases">
        <title>Complete genome sequence of a novel pathogenic Methylobacterium strain isolated from rice in Vietnam.</title>
        <authorList>
            <person name="Lai K."/>
            <person name="Okazaki S."/>
            <person name="Higashi K."/>
            <person name="Mori H."/>
            <person name="Toyoda A."/>
            <person name="Kurokawa K."/>
        </authorList>
    </citation>
    <scope>NUCLEOTIDE SEQUENCE</scope>
    <source>
        <strain evidence="1">VL1</strain>
    </source>
</reference>
<name>A0A8H8WYT4_9HYPH</name>
<evidence type="ECO:0000313" key="2">
    <source>
        <dbReference type="Proteomes" id="UP000663508"/>
    </source>
</evidence>
<evidence type="ECO:0000313" key="1">
    <source>
        <dbReference type="EMBL" id="BCM86619.1"/>
    </source>
</evidence>
<dbReference type="EMBL" id="AP024145">
    <property type="protein sequence ID" value="BCM86619.1"/>
    <property type="molecule type" value="Genomic_DNA"/>
</dbReference>
<dbReference type="AlphaFoldDB" id="A0A8H8WYT4"/>
<dbReference type="KEGG" id="mind:mvi_50800"/>
<protein>
    <submittedName>
        <fullName evidence="1">Uncharacterized protein</fullName>
    </submittedName>
</protein>
<sequence>MSENIEAGWTLDTVQQLRTMAREGIPASVMSLKLKRSVTAIHAKLAELGITPTAEA</sequence>
<gene>
    <name evidence="1" type="ORF">mvi_50800</name>
</gene>
<proteinExistence type="predicted"/>
<organism evidence="1 2">
    <name type="scientific">Methylobacterium indicum</name>
    <dbReference type="NCBI Taxonomy" id="1775910"/>
    <lineage>
        <taxon>Bacteria</taxon>
        <taxon>Pseudomonadati</taxon>
        <taxon>Pseudomonadota</taxon>
        <taxon>Alphaproteobacteria</taxon>
        <taxon>Hyphomicrobiales</taxon>
        <taxon>Methylobacteriaceae</taxon>
        <taxon>Methylobacterium</taxon>
    </lineage>
</organism>
<accession>A0A8H8WYT4</accession>
<dbReference type="Proteomes" id="UP000663508">
    <property type="component" value="Chromosome"/>
</dbReference>